<dbReference type="KEGG" id="foc:113207384"/>
<dbReference type="PANTHER" id="PTHR47018">
    <property type="entry name" value="CXC DOMAIN-CONTAINING PROTEIN-RELATED"/>
    <property type="match status" value="1"/>
</dbReference>
<evidence type="ECO:0000313" key="2">
    <source>
        <dbReference type="RefSeq" id="XP_026279710.1"/>
    </source>
</evidence>
<protein>
    <submittedName>
        <fullName evidence="2">Uncharacterized protein LOC113207384</fullName>
    </submittedName>
</protein>
<dbReference type="OrthoDB" id="7297429at2759"/>
<accession>A0A6J1SK43</accession>
<name>A0A6J1SK43_FRAOC</name>
<gene>
    <name evidence="2" type="primary">LOC113207384</name>
</gene>
<keyword evidence="1" id="KW-1185">Reference proteome</keyword>
<dbReference type="GeneID" id="113207384"/>
<reference evidence="2" key="1">
    <citation type="submission" date="2025-08" db="UniProtKB">
        <authorList>
            <consortium name="RefSeq"/>
        </authorList>
    </citation>
    <scope>IDENTIFICATION</scope>
    <source>
        <tissue evidence="2">Whole organism</tissue>
    </source>
</reference>
<dbReference type="RefSeq" id="XP_026279710.1">
    <property type="nucleotide sequence ID" value="XM_026423925.2"/>
</dbReference>
<organism evidence="1 2">
    <name type="scientific">Frankliniella occidentalis</name>
    <name type="common">Western flower thrips</name>
    <name type="synonym">Euthrips occidentalis</name>
    <dbReference type="NCBI Taxonomy" id="133901"/>
    <lineage>
        <taxon>Eukaryota</taxon>
        <taxon>Metazoa</taxon>
        <taxon>Ecdysozoa</taxon>
        <taxon>Arthropoda</taxon>
        <taxon>Hexapoda</taxon>
        <taxon>Insecta</taxon>
        <taxon>Pterygota</taxon>
        <taxon>Neoptera</taxon>
        <taxon>Paraneoptera</taxon>
        <taxon>Thysanoptera</taxon>
        <taxon>Terebrantia</taxon>
        <taxon>Thripoidea</taxon>
        <taxon>Thripidae</taxon>
        <taxon>Frankliniella</taxon>
    </lineage>
</organism>
<sequence length="1492" mass="166858">MKRKYSTFKIFDSSVSPIDWSRCVVCQTDRPEELTTPSRNRRAIKSNGISTISRNLKKFQALGKVPRNANVDALDAGRGIEANLLENDAKWHKSCYLQCGDSKVAKVEKKLASENIPPRTPLSTLTRQGPGINNTPVAQARSCFVCSKPATRKYPLNRIAEEGRLLDIARKCGDDRVLVILQGWQTSAGVWYHNTCRSTYIRENGQPLTAPTPHRDFYAEALFTVIAHINAAKQSSEDYPVFVMTDLAHIYTEKLKQSGIEIGTHTSRLREELLKECPYLEASVKRGQKCLVSFKKDINTTLRREVSGVGGEVEELERAADLLRRHIFSHSAGSWAAMSTECVSTSTPPVLQHFVKRLIDGPNASQNEDNAGSTISQLIFFNARKRHNGKFRRQCADRETPAPVYVAMKLFGATRSKDLVNRMCKLGLCISYSRLKLILTERANKACTRYLQDRVVCPLSLETDAFTTVAVDNLDHNTTSMTAKGAFHGTVISVTQHGPPGGLRQTEASSDVSSRKVLGLPSEYTSVPLTFLDCGQSRCPVSSESLPQRLFADPAKEENDWLDACGQKETINTWSGFHSRRSDEVRHESRFAVLPPFHVLAHTVDMMSHSMTIAQTTTKILNPAQQVSVLTGDLPLFSLCKQIQWLRPGEMGEEKMFIMMGGMHIEKAAYTVLGDLLEGSGWSAALVQAKITTKGRADSMISASHITRTRYAHQVTAAVFHSLKKKAYEDYAGDEPLSFQDWCSSKENIPQFKYCDTVLKLILAILQFVRATRTANIVLYIEALCRIVPYFFAMDHTHYARWLPIHIRDLVNLPKSHPQLWEEFKAGHFVAAKTSRRFSKIALDQAHEQINAILKGNGGIVGLTESPSALLKWILFSPEIADIVAKFEEGAFSSDPDSDLHHLDTESARETFSSDISALEEYFIETSGNPFAAEGSDLYNFDTRRCASKEVSNTFLNLEALGNEQYQKYTEERLVAGTVSIHAPIKHNKLPTFSKNNRSAGKKQQNEQIKALKEESNLFGRMFVAISNSRPSNLNLFFSHESHEFPPSLFYSDGKMRFPEKCDLLNDCLFPLQSSQLDNCPNVTAKIVDGGYIARLLTPGISVTFLEFRNRVFIPYLLQESSTVSRMDIVWDRYIVDSLKSMTRENRGEGCRTLVTSGTKIPKNWQDFLRNSENKTEFFALMAEGIPLCKVACHLYSTFGEAVLTNSERLDVSFISPCNHEEADTRVFLHVADAVRLGHSKILIRSSDTDIVVLAVTCLEMLPCLKELWIHTGTGKRRRYIATHEIANSLKLKLGPSMPLALPAFHALTGCDTVEGFHKIGKKSAWKALILRPETVEALLNLAVGNIAEAQNDLFHFIMAMYSARQFASLTECRRSLFGGSCSRSMKTIPPTEDASVLHFLRASHQAQVWSQLTVKQQALPSPSDWGFLRGEDGWKPVYRTKPTAEVACKDIVVKCHCKVVCVGNCSCFKVNQKCTDLCICPCKVNEHVAVE</sequence>
<evidence type="ECO:0000313" key="1">
    <source>
        <dbReference type="Proteomes" id="UP000504606"/>
    </source>
</evidence>
<dbReference type="Proteomes" id="UP000504606">
    <property type="component" value="Unplaced"/>
</dbReference>
<proteinExistence type="predicted"/>